<dbReference type="AlphaFoldDB" id="A0A559ID07"/>
<organism evidence="1 2">
    <name type="scientific">Paenibacillus agilis</name>
    <dbReference type="NCBI Taxonomy" id="3020863"/>
    <lineage>
        <taxon>Bacteria</taxon>
        <taxon>Bacillati</taxon>
        <taxon>Bacillota</taxon>
        <taxon>Bacilli</taxon>
        <taxon>Bacillales</taxon>
        <taxon>Paenibacillaceae</taxon>
        <taxon>Paenibacillus</taxon>
    </lineage>
</organism>
<keyword evidence="2" id="KW-1185">Reference proteome</keyword>
<comment type="caution">
    <text evidence="1">The sequence shown here is derived from an EMBL/GenBank/DDBJ whole genome shotgun (WGS) entry which is preliminary data.</text>
</comment>
<dbReference type="SUPFAM" id="SSF56399">
    <property type="entry name" value="ADP-ribosylation"/>
    <property type="match status" value="1"/>
</dbReference>
<dbReference type="RefSeq" id="WP_144995043.1">
    <property type="nucleotide sequence ID" value="NZ_VNJK01000007.1"/>
</dbReference>
<gene>
    <name evidence="1" type="ORF">FPZ44_24690</name>
</gene>
<accession>A0A559ID07</accession>
<dbReference type="OrthoDB" id="2628878at2"/>
<evidence type="ECO:0000313" key="1">
    <source>
        <dbReference type="EMBL" id="TVX85557.1"/>
    </source>
</evidence>
<dbReference type="Proteomes" id="UP000318102">
    <property type="component" value="Unassembled WGS sequence"/>
</dbReference>
<protein>
    <recommendedName>
        <fullName evidence="3">PARP catalytic domain-containing protein</fullName>
    </recommendedName>
</protein>
<dbReference type="EMBL" id="VNJK01000007">
    <property type="protein sequence ID" value="TVX85557.1"/>
    <property type="molecule type" value="Genomic_DNA"/>
</dbReference>
<proteinExistence type="predicted"/>
<name>A0A559ID07_9BACL</name>
<evidence type="ECO:0008006" key="3">
    <source>
        <dbReference type="Google" id="ProtNLM"/>
    </source>
</evidence>
<evidence type="ECO:0000313" key="2">
    <source>
        <dbReference type="Proteomes" id="UP000318102"/>
    </source>
</evidence>
<reference evidence="1 2" key="1">
    <citation type="submission" date="2019-07" db="EMBL/GenBank/DDBJ databases">
        <authorList>
            <person name="Kim J."/>
        </authorList>
    </citation>
    <scope>NUCLEOTIDE SEQUENCE [LARGE SCALE GENOMIC DNA]</scope>
    <source>
        <strain evidence="1 2">N4</strain>
    </source>
</reference>
<sequence length="117" mass="13259">MNWYHGTSKTNKEMILKTRFHTSLGIWGDGVYFSSSRDGASLFGGSIIQAHIPAAEMKHIDFKCWEVEHPNEETWPEMVKEFNCKAIAIHYPSGEIELCVFDPDVIRQINLSVTEGG</sequence>